<feature type="region of interest" description="Disordered" evidence="1">
    <location>
        <begin position="2245"/>
        <end position="2426"/>
    </location>
</feature>
<dbReference type="CDD" id="cd00136">
    <property type="entry name" value="PDZ_canonical"/>
    <property type="match status" value="2"/>
</dbReference>
<dbReference type="RefSeq" id="XP_006815396.1">
    <property type="nucleotide sequence ID" value="XM_006815333.1"/>
</dbReference>
<evidence type="ECO:0000313" key="4">
    <source>
        <dbReference type="RefSeq" id="XP_006815396.1"/>
    </source>
</evidence>
<organism evidence="3 4">
    <name type="scientific">Saccoglossus kowalevskii</name>
    <name type="common">Acorn worm</name>
    <dbReference type="NCBI Taxonomy" id="10224"/>
    <lineage>
        <taxon>Eukaryota</taxon>
        <taxon>Metazoa</taxon>
        <taxon>Hemichordata</taxon>
        <taxon>Enteropneusta</taxon>
        <taxon>Harrimaniidae</taxon>
        <taxon>Saccoglossus</taxon>
    </lineage>
</organism>
<feature type="compositionally biased region" description="Low complexity" evidence="1">
    <location>
        <begin position="346"/>
        <end position="355"/>
    </location>
</feature>
<feature type="domain" description="PDZ" evidence="2">
    <location>
        <begin position="3282"/>
        <end position="3367"/>
    </location>
</feature>
<feature type="compositionally biased region" description="Pro residues" evidence="1">
    <location>
        <begin position="1335"/>
        <end position="1354"/>
    </location>
</feature>
<name>A0ABM0M5V5_SACKO</name>
<evidence type="ECO:0000256" key="1">
    <source>
        <dbReference type="SAM" id="MobiDB-lite"/>
    </source>
</evidence>
<accession>A0ABM0M5V5</accession>
<feature type="region of interest" description="Disordered" evidence="1">
    <location>
        <begin position="1919"/>
        <end position="1949"/>
    </location>
</feature>
<feature type="region of interest" description="Disordered" evidence="1">
    <location>
        <begin position="879"/>
        <end position="925"/>
    </location>
</feature>
<feature type="compositionally biased region" description="Pro residues" evidence="1">
    <location>
        <begin position="2400"/>
        <end position="2411"/>
    </location>
</feature>
<feature type="compositionally biased region" description="Polar residues" evidence="1">
    <location>
        <begin position="2335"/>
        <end position="2358"/>
    </location>
</feature>
<dbReference type="CDD" id="cd06762">
    <property type="entry name" value="PDZ6_PDZD2-PDZ3_hPro-IL-16-like"/>
    <property type="match status" value="1"/>
</dbReference>
<feature type="compositionally biased region" description="Low complexity" evidence="1">
    <location>
        <begin position="1780"/>
        <end position="1789"/>
    </location>
</feature>
<feature type="compositionally biased region" description="Low complexity" evidence="1">
    <location>
        <begin position="1416"/>
        <end position="1426"/>
    </location>
</feature>
<feature type="compositionally biased region" description="Pro residues" evidence="1">
    <location>
        <begin position="1584"/>
        <end position="1593"/>
    </location>
</feature>
<feature type="compositionally biased region" description="Basic and acidic residues" evidence="1">
    <location>
        <begin position="894"/>
        <end position="907"/>
    </location>
</feature>
<feature type="domain" description="PDZ" evidence="2">
    <location>
        <begin position="781"/>
        <end position="873"/>
    </location>
</feature>
<feature type="region of interest" description="Disordered" evidence="1">
    <location>
        <begin position="3135"/>
        <end position="3252"/>
    </location>
</feature>
<dbReference type="InterPro" id="IPR001478">
    <property type="entry name" value="PDZ"/>
</dbReference>
<feature type="region of interest" description="Disordered" evidence="1">
    <location>
        <begin position="286"/>
        <end position="411"/>
    </location>
</feature>
<dbReference type="PROSITE" id="PS50106">
    <property type="entry name" value="PDZ"/>
    <property type="match status" value="6"/>
</dbReference>
<protein>
    <submittedName>
        <fullName evidence="4">Uncharacterized protein LOC100370705</fullName>
    </submittedName>
</protein>
<feature type="compositionally biased region" description="Polar residues" evidence="1">
    <location>
        <begin position="1833"/>
        <end position="1842"/>
    </location>
</feature>
<feature type="compositionally biased region" description="Gly residues" evidence="1">
    <location>
        <begin position="331"/>
        <end position="345"/>
    </location>
</feature>
<feature type="compositionally biased region" description="Low complexity" evidence="1">
    <location>
        <begin position="3087"/>
        <end position="3116"/>
    </location>
</feature>
<feature type="compositionally biased region" description="Pro residues" evidence="1">
    <location>
        <begin position="1928"/>
        <end position="1945"/>
    </location>
</feature>
<evidence type="ECO:0000313" key="3">
    <source>
        <dbReference type="Proteomes" id="UP000694865"/>
    </source>
</evidence>
<feature type="compositionally biased region" description="Basic and acidic residues" evidence="1">
    <location>
        <begin position="385"/>
        <end position="396"/>
    </location>
</feature>
<feature type="compositionally biased region" description="Basic and acidic residues" evidence="1">
    <location>
        <begin position="2382"/>
        <end position="2398"/>
    </location>
</feature>
<feature type="region of interest" description="Disordered" evidence="1">
    <location>
        <begin position="1405"/>
        <end position="1435"/>
    </location>
</feature>
<feature type="compositionally biased region" description="Pro residues" evidence="1">
    <location>
        <begin position="169"/>
        <end position="184"/>
    </location>
</feature>
<feature type="compositionally biased region" description="Polar residues" evidence="1">
    <location>
        <begin position="685"/>
        <end position="703"/>
    </location>
</feature>
<sequence length="3474" mass="379035">MPVTGENIQRILGVCDFWIRTNRERIEVQFIDVLARRLRSFHSLWRNKNVDSSHVNTRDVVQIDQEELLVINYPRCPKTLEEFGVVFKDGGECSLGRSQLAVGDVYIECILRDSCTYKDGVVHVNDEILQINTMLVQGNLPQTREILQNELLSGKVCLIMLRKIKRKAPAPPKKPTVPPPSPPKRQPHSPVPYQDQPEQERKMTPVTSHSAVNKEGAPFVTSHNTVNRHDSNISFILPRATKWKRAVIKMHLVKGREGLGIRITGGKGSRKGDVGIFVAGIEHGKAAYNGSSSSSSSSSSSRDSSSGRCSSGGGGRRGSGSSSRSGRCSSSGGGGGHGRGGGGGSSSRSGRCSSSGCGGGHGHGHGRGGHSGGRSGSGRKVIIRSTKEPINRDMSEQQHVVTGTSHSQDISVRETEKHVHLVKEHGVSLGIGVVCLDLPKNQKGIFIQHLSDKSPAALDGNLRCGDQILSVNGHSLVNVTLDEAQRIYGALLPGKIHIKVMTDSNPQVWNSQVTSKMERLSPLPCIDSEMERLSQSPCMNSELGHLSPTPFVDTETNNVNHLQELEDATTKTSTSLTKSNLLQSQDYPSTDSELAHIMATPHSSVTNQSPVNRVPKISGSPQEFIVHSINSTSNSSVVSEASARKLDYHTGEYLGTDEVDPTWEPEYLPSDASTENSDVEEDNHLQTSIKSTSSNGSAFDSDRASVTSDSLELAAQYARHLSAVENKSDSDEDYEVERDYDVDQGGEYSTNSSDVKTGTFMSTMGTSLHEDRVINQGPLAILDLYRNEGEKLGMGLRINGDRDSQERVESVFVSSVDSGGPADRAEGGACGLQIGDEILNINGHNIKEKSYSQVLEIFRNLPLHSKVIVARGIAIPADTSEHSDYSGSYGSSVESRESQYETEEYGKVEQSQNSQESLRQDTVDASVTKNEENNQQIVWSNVEQKLIESHNLQEGLEHDTVDALVTKKTEQQKVDMLAKDEPEIDLPVGYEIRVINMDKPLNASLGLSIIHSQTPTLGYFQVRRILANSICSQDGQVVVGDRLVSINEHTMKNIPMMQALELLKHKTEHVKLVVLREIKNKKAIDQNLIAAPEKERAVSEHLSLHSCDEKDQQHSSIKDEVDIVSQSSSIHLTDEDDGDIDDVLMLETECLTDDDNEKEEEEESIYHTPIQNASDISSVSDQLEASIYETPKYNVDSDIVDAPFIDNEALLERNDNSIEDCDDTSKSVDEESANTSRSASPNDDIDLINSSLTVDIPLPPPLPYSVPPQQPSPPMCSIPTSNNTDLLTLKDEPVSADSSTSILSAAHLSLLDHEPPIIVPPPLDEITNPTEPSSLRPPLPPTCPPELPRNPPPDEISDVYPQKPTSLPLKESPPKSPDLKMTFPVKMSPTKAQPGQVHFLPQALTPLRSPPKIGAKSPPTSPKSSPNENEVHPRGRTCLLKLFPKSTVEDRHSTIKPRSVFATSATRLLESKVVSKYKRSEVGPFLIQLLKGFRDLGVKVTNDDSGHVIIKELPPGGAAARDGHIKVGDVLLAVNGKDLSNTITGVDSQEVLNSLPRGTVRLILQSPQCVDKEKILDNSSTVKPKPPPVPPKPVKQKKLGNDQSPGSPKTTSVIKPVIKTTQSTPLSINRNTASVTTPGITDVNYSEINPRHRSDNMADSSAKKYSKKFEKSDSIDSDVTPLTPRLPPDGHEFPDGSLLTDIPDVNSFDIQFTTNPDEKMEILKHQLDYSIPGTLHVGHVSSVGKEPNNNLSAQNIEPPTIFKDTSMKTDSQIPYENETPPKTLLTSTPKTDEEFEGEGECSVMTVQGQASVFGDVVGRRKLPSMPHNKSIRTRNQSPINRHSSLKKQDSTVDSTKDTKSVLPDIQRNKVSAFKQETEGVFYAKPISPPKTFLGGSDTEIDPICADVNIFIEENDKNAYILPPSSSSSPPPPSSLPPPSPPPPPPELEKLFHKHVPNLECIVTKQIDPVEEILHEQVQPVEESFYELSNGGVNESSSVSAELVNGCPLDNSLGSDLLQQSEQEDNNTTFELAPEFNENSDLVLSPGTEKQDLTFDTSESSSMATSINTTVYLTPPTIPPPPIPEFVQTSFSLPVTSLPSDTHWFEKTISSEIDAECDSLKLYDFEISDVPPPLPSTPPSDELEPFMTPSATCVSDNIDSRLVHDNIRDELVPVAVNKSPPTSVSPPPPVVESPSEPEHFSMPLMSPIMHATEPLERKEETPSVKINLSNAGDKLTGLTQDEIAADVSKKQSKILSDSDSTYSSSTSSSTQRTFAPPLRKSGSPLFGKNSPRTAIAAPKLKGLTIPRKSPSTSQSNTLPRTGTPSLFTRNLRESPSPLSRSTKESPSSFYRQPKGSPSDSTKRHSFPIMRYKEFGEETTLNKSESDKKIHDYSKDELVRPPRIPPRVPPRPSSKPGAKDANSSDDAPLKFKKLIDRFEKSPSSDTAINQNSLNPSTAFKNLNAKTVVSRPFVTKLYNENGKTPSLPIVKPNWSSPASENAELTSSYNIVSTPPNEHLKSTCVDELGKPDLVETISDPTSNIDNTTVLSHADEQVEKFEAIVKIFDEVEGEKEEIFEQFVDEPEVTSLTPLEPPPPLPNALPPQIIHLEDNHLNLQKPAEPRDAFYINEESPRVIKDHILKDENQPDFQEEFKSGLVEANSLVIGIDNSSTHIPTVSSELPVDQGAPEPLQFESDTLVPNSVHSSPMEIYTAIPAEVNGSPSLPYLPESEIVQPIESLESPTVDIYIADVIDDDDGSDDDIPPPLPSVHPPPKTLSSSFLDFMTSPATEVATKPIFPSKSMEGNVVGQDIIYHELENDSSKVQEEASAVSEAECVKEYIAIDEAKFVKDKVTAEEFLEDIAADADYVEECTDEAKYRKERVTEAECVKECIATDEAKFVKDIVTEAEFVKKYIATDESKYVKDKVTATEFLKDIAAEAEYVQESIATDEAKYKKELVIEEECVKECIATDGAEFVKDVVTEAEFVKDLITEDKTEHGEQQCNLDGQIPTLINEETKQSEMDTPVSPTTGDDSSLASSPFEQYSLANVTIRKDSKSIVDDSFELKAANNHVTSSIKTPLKSNISTLISTTPLVSPPVTSTTPDSVSSLESDSSMSSISSTTQNYSLPLSPVLVTVANSQTDTRHSPPLDSIQKGKMSSNPISTSEETSIKTSTPLSNNRPWRRTAVSDDGPSFSPKLPYTRHRPLSGHSFGSDTDGIGLEDDKSRSSPKSWRRSFLDSPRSSDNESRLSESSGGSTVLVTTSELAMLIEEANQSIEKMNDDSLIVVTLHKEDESHSLGLTLAGGSDQEVKDISVHRVFPSGLAAKDGRLQPGDRLLSINGKSLDGITHAKSVSHLKTNRSHVVLVVSKKSPLSKVEVKPEPDKSSTFTIVELENGAGGVGFSLEGGQGSLKGDVPITIKKIFQGGVADKCGQLHVGDILVKINGEDVTNKTHFEAWQKLRKLPPGKVTLTIVKQATR</sequence>
<feature type="compositionally biased region" description="Polar residues" evidence="1">
    <location>
        <begin position="3022"/>
        <end position="3034"/>
    </location>
</feature>
<feature type="region of interest" description="Disordered" evidence="1">
    <location>
        <begin position="656"/>
        <end position="703"/>
    </location>
</feature>
<dbReference type="CDD" id="cd06760">
    <property type="entry name" value="PDZ4_PDZD2-PDZ2_hPro-IL-16-like"/>
    <property type="match status" value="1"/>
</dbReference>
<dbReference type="Pfam" id="PF00595">
    <property type="entry name" value="PDZ"/>
    <property type="match status" value="6"/>
</dbReference>
<dbReference type="Proteomes" id="UP000694865">
    <property type="component" value="Unplaced"/>
</dbReference>
<feature type="region of interest" description="Disordered" evidence="1">
    <location>
        <begin position="3014"/>
        <end position="3034"/>
    </location>
</feature>
<dbReference type="SMART" id="SM00228">
    <property type="entry name" value="PDZ"/>
    <property type="match status" value="7"/>
</dbReference>
<gene>
    <name evidence="4" type="primary">LOC100370705</name>
</gene>
<feature type="compositionally biased region" description="Polar residues" evidence="1">
    <location>
        <begin position="1625"/>
        <end position="1647"/>
    </location>
</feature>
<dbReference type="PANTHER" id="PTHR11324:SF16">
    <property type="entry name" value="PDZ DOMAIN-CONTAINING PROTEIN 2"/>
    <property type="match status" value="1"/>
</dbReference>
<feature type="region of interest" description="Disordered" evidence="1">
    <location>
        <begin position="2175"/>
        <end position="2201"/>
    </location>
</feature>
<feature type="compositionally biased region" description="Acidic residues" evidence="1">
    <location>
        <begin position="1151"/>
        <end position="1163"/>
    </location>
</feature>
<feature type="compositionally biased region" description="Polar residues" evidence="1">
    <location>
        <begin position="2308"/>
        <end position="2327"/>
    </location>
</feature>
<feature type="compositionally biased region" description="Low complexity" evidence="1">
    <location>
        <begin position="290"/>
        <end position="309"/>
    </location>
</feature>
<feature type="domain" description="PDZ" evidence="2">
    <location>
        <begin position="1486"/>
        <end position="1555"/>
    </location>
</feature>
<feature type="region of interest" description="Disordered" evidence="1">
    <location>
        <begin position="1772"/>
        <end position="1794"/>
    </location>
</feature>
<feature type="region of interest" description="Disordered" evidence="1">
    <location>
        <begin position="3087"/>
        <end position="3119"/>
    </location>
</feature>
<dbReference type="Gene3D" id="2.30.42.10">
    <property type="match status" value="8"/>
</dbReference>
<feature type="region of interest" description="Disordered" evidence="1">
    <location>
        <begin position="1215"/>
        <end position="1245"/>
    </location>
</feature>
<feature type="region of interest" description="Disordered" evidence="1">
    <location>
        <begin position="167"/>
        <end position="208"/>
    </location>
</feature>
<evidence type="ECO:0000259" key="2">
    <source>
        <dbReference type="PROSITE" id="PS50106"/>
    </source>
</evidence>
<feature type="region of interest" description="Disordered" evidence="1">
    <location>
        <begin position="1574"/>
        <end position="1613"/>
    </location>
</feature>
<feature type="region of interest" description="Disordered" evidence="1">
    <location>
        <begin position="1625"/>
        <end position="1690"/>
    </location>
</feature>
<keyword evidence="3" id="KW-1185">Reference proteome</keyword>
<feature type="compositionally biased region" description="Polar residues" evidence="1">
    <location>
        <begin position="397"/>
        <end position="410"/>
    </location>
</feature>
<feature type="region of interest" description="Disordered" evidence="1">
    <location>
        <begin position="1319"/>
        <end position="1393"/>
    </location>
</feature>
<dbReference type="SUPFAM" id="SSF50156">
    <property type="entry name" value="PDZ domain-like"/>
    <property type="match status" value="8"/>
</dbReference>
<feature type="compositionally biased region" description="Low complexity" evidence="1">
    <location>
        <begin position="2256"/>
        <end position="2269"/>
    </location>
</feature>
<feature type="compositionally biased region" description="Polar residues" evidence="1">
    <location>
        <begin position="1601"/>
        <end position="1613"/>
    </location>
</feature>
<dbReference type="PANTHER" id="PTHR11324">
    <property type="entry name" value="IL16-RELATED"/>
    <property type="match status" value="1"/>
</dbReference>
<feature type="region of interest" description="Disordered" evidence="1">
    <location>
        <begin position="1820"/>
        <end position="1859"/>
    </location>
</feature>
<feature type="domain" description="PDZ" evidence="2">
    <location>
        <begin position="418"/>
        <end position="484"/>
    </location>
</feature>
<feature type="compositionally biased region" description="Basic and acidic residues" evidence="1">
    <location>
        <begin position="1846"/>
        <end position="1859"/>
    </location>
</feature>
<reference evidence="4" key="1">
    <citation type="submission" date="2025-08" db="UniProtKB">
        <authorList>
            <consortium name="RefSeq"/>
        </authorList>
    </citation>
    <scope>IDENTIFICATION</scope>
    <source>
        <tissue evidence="4">Testes</tissue>
    </source>
</reference>
<dbReference type="CDD" id="cd06763">
    <property type="entry name" value="PDZ7_PDZD2-PDZ4_hPro-IL-16-like"/>
    <property type="match status" value="1"/>
</dbReference>
<dbReference type="GeneID" id="100370705"/>
<dbReference type="InterPro" id="IPR036034">
    <property type="entry name" value="PDZ_sf"/>
</dbReference>
<feature type="domain" description="PDZ" evidence="2">
    <location>
        <begin position="994"/>
        <end position="1078"/>
    </location>
</feature>
<feature type="compositionally biased region" description="Low complexity" evidence="1">
    <location>
        <begin position="319"/>
        <end position="330"/>
    </location>
</feature>
<feature type="domain" description="PDZ" evidence="2">
    <location>
        <begin position="3386"/>
        <end position="3458"/>
    </location>
</feature>
<feature type="compositionally biased region" description="Low complexity" evidence="1">
    <location>
        <begin position="3158"/>
        <end position="3170"/>
    </location>
</feature>
<feature type="region of interest" description="Disordered" evidence="1">
    <location>
        <begin position="1151"/>
        <end position="1177"/>
    </location>
</feature>
<proteinExistence type="predicted"/>